<dbReference type="SUPFAM" id="SSF52799">
    <property type="entry name" value="(Phosphotyrosine protein) phosphatases II"/>
    <property type="match status" value="1"/>
</dbReference>
<protein>
    <submittedName>
        <fullName evidence="5">Tyrosine phosphatase putative</fullName>
    </submittedName>
</protein>
<proteinExistence type="predicted"/>
<evidence type="ECO:0000313" key="6">
    <source>
        <dbReference type="Proteomes" id="UP000281549"/>
    </source>
</evidence>
<dbReference type="PROSITE" id="PS50054">
    <property type="entry name" value="TYR_PHOSPHATASE_DUAL"/>
    <property type="match status" value="1"/>
</dbReference>
<dbReference type="PRINTS" id="PR01911">
    <property type="entry name" value="PFDSPHPHTASE"/>
</dbReference>
<comment type="subcellular location">
    <subcellularLocation>
        <location evidence="1">Cytoplasm</location>
    </subcellularLocation>
</comment>
<keyword evidence="3" id="KW-0378">Hydrolase</keyword>
<dbReference type="Proteomes" id="UP000281549">
    <property type="component" value="Unassembled WGS sequence"/>
</dbReference>
<reference evidence="6" key="1">
    <citation type="journal article" date="2018" name="Nat. Microbiol.">
        <title>Leveraging single-cell genomics to expand the fungal tree of life.</title>
        <authorList>
            <person name="Ahrendt S.R."/>
            <person name="Quandt C.A."/>
            <person name="Ciobanu D."/>
            <person name="Clum A."/>
            <person name="Salamov A."/>
            <person name="Andreopoulos B."/>
            <person name="Cheng J.F."/>
            <person name="Woyke T."/>
            <person name="Pelin A."/>
            <person name="Henrissat B."/>
            <person name="Reynolds N.K."/>
            <person name="Benny G.L."/>
            <person name="Smith M.E."/>
            <person name="James T.Y."/>
            <person name="Grigoriev I.V."/>
        </authorList>
    </citation>
    <scope>NUCLEOTIDE SEQUENCE [LARGE SCALE GENOMIC DNA]</scope>
    <source>
        <strain evidence="6">CSF55</strain>
    </source>
</reference>
<dbReference type="GO" id="GO:0016791">
    <property type="term" value="F:phosphatase activity"/>
    <property type="evidence" value="ECO:0007669"/>
    <property type="project" value="InterPro"/>
</dbReference>
<dbReference type="Pfam" id="PF03162">
    <property type="entry name" value="Y_phosphatase2"/>
    <property type="match status" value="1"/>
</dbReference>
<dbReference type="AlphaFoldDB" id="A0A4P9YPY2"/>
<accession>A0A4P9YPY2</accession>
<dbReference type="EMBL" id="ML005025">
    <property type="protein sequence ID" value="RKP20760.1"/>
    <property type="molecule type" value="Genomic_DNA"/>
</dbReference>
<dbReference type="InterPro" id="IPR004861">
    <property type="entry name" value="Siw14-like"/>
</dbReference>
<dbReference type="InterPro" id="IPR029021">
    <property type="entry name" value="Prot-tyrosine_phosphatase-like"/>
</dbReference>
<evidence type="ECO:0000256" key="1">
    <source>
        <dbReference type="ARBA" id="ARBA00004496"/>
    </source>
</evidence>
<keyword evidence="2" id="KW-0963">Cytoplasm</keyword>
<dbReference type="Gene3D" id="3.90.190.10">
    <property type="entry name" value="Protein tyrosine phosphatase superfamily"/>
    <property type="match status" value="1"/>
</dbReference>
<gene>
    <name evidence="5" type="ORF">ROZALSC1DRAFT_12305</name>
</gene>
<dbReference type="PANTHER" id="PTHR31126:SF74">
    <property type="entry name" value="TYROSINE-PROTEIN PHOSPHATASE-LIKE PROTEIN OCA2"/>
    <property type="match status" value="1"/>
</dbReference>
<sequence length="157" mass="18005">MSFVPPLNFAQVLPGVYRSGYPNKRNHGFLKKLKLKSILYLCPDSYTKDNEVFVNEEDIRFFHCQLSGNKEPFVEIDRNDITKALSIILDTENHPILVHCNKGKHRVGCVVAALRKIHGWSLTSIFDEYERFAGAKVRIADLEFIELFVPNLSSITH</sequence>
<organism evidence="5 6">
    <name type="scientific">Rozella allomycis (strain CSF55)</name>
    <dbReference type="NCBI Taxonomy" id="988480"/>
    <lineage>
        <taxon>Eukaryota</taxon>
        <taxon>Fungi</taxon>
        <taxon>Fungi incertae sedis</taxon>
        <taxon>Cryptomycota</taxon>
        <taxon>Cryptomycota incertae sedis</taxon>
        <taxon>Rozella</taxon>
    </lineage>
</organism>
<dbReference type="GO" id="GO:0052840">
    <property type="term" value="F:inositol diphosphate tetrakisphosphate diphosphatase activity"/>
    <property type="evidence" value="ECO:0007669"/>
    <property type="project" value="TreeGrafter"/>
</dbReference>
<name>A0A4P9YPY2_ROZAC</name>
<evidence type="ECO:0000256" key="2">
    <source>
        <dbReference type="ARBA" id="ARBA00022490"/>
    </source>
</evidence>
<dbReference type="GO" id="GO:0005737">
    <property type="term" value="C:cytoplasm"/>
    <property type="evidence" value="ECO:0007669"/>
    <property type="project" value="UniProtKB-SubCell"/>
</dbReference>
<dbReference type="InterPro" id="IPR020428">
    <property type="entry name" value="PFA-DSPs"/>
</dbReference>
<feature type="domain" description="Tyrosine-protein phosphatase" evidence="4">
    <location>
        <begin position="8"/>
        <end position="157"/>
    </location>
</feature>
<dbReference type="FunFam" id="3.90.190.10:FF:000035">
    <property type="entry name" value="Tyrosine phosphatase, putative"/>
    <property type="match status" value="1"/>
</dbReference>
<dbReference type="InterPro" id="IPR020422">
    <property type="entry name" value="TYR_PHOSPHATASE_DUAL_dom"/>
</dbReference>
<dbReference type="PANTHER" id="PTHR31126">
    <property type="entry name" value="TYROSINE-PROTEIN PHOSPHATASE"/>
    <property type="match status" value="1"/>
</dbReference>
<evidence type="ECO:0000313" key="5">
    <source>
        <dbReference type="EMBL" id="RKP20760.1"/>
    </source>
</evidence>
<evidence type="ECO:0000259" key="4">
    <source>
        <dbReference type="PROSITE" id="PS50054"/>
    </source>
</evidence>
<evidence type="ECO:0000256" key="3">
    <source>
        <dbReference type="ARBA" id="ARBA00022801"/>
    </source>
</evidence>